<accession>A0A7X2N284</accession>
<proteinExistence type="predicted"/>
<dbReference type="RefSeq" id="WP_154459139.1">
    <property type="nucleotide sequence ID" value="NZ_JAQYTQ010000054.1"/>
</dbReference>
<evidence type="ECO:0000313" key="2">
    <source>
        <dbReference type="Proteomes" id="UP000470082"/>
    </source>
</evidence>
<dbReference type="GO" id="GO:0005840">
    <property type="term" value="C:ribosome"/>
    <property type="evidence" value="ECO:0007669"/>
    <property type="project" value="UniProtKB-KW"/>
</dbReference>
<keyword evidence="1" id="KW-0687">Ribonucleoprotein</keyword>
<organism evidence="1 2">
    <name type="scientific">Floccifex porci</name>
    <dbReference type="NCBI Taxonomy" id="2606629"/>
    <lineage>
        <taxon>Bacteria</taxon>
        <taxon>Bacillati</taxon>
        <taxon>Bacillota</taxon>
        <taxon>Erysipelotrichia</taxon>
        <taxon>Erysipelotrichales</taxon>
        <taxon>Erysipelotrichaceae</taxon>
        <taxon>Floccifex</taxon>
    </lineage>
</organism>
<sequence>MNKIVNYCQLALRCGKTSTGSDLIPSIQNQKAKLVVYSSACGLNRKKKLKDKCAYYKIECIELNELFFNQITQKNIQSLAITDQKFAEMIMNIEKG</sequence>
<evidence type="ECO:0000313" key="1">
    <source>
        <dbReference type="EMBL" id="MSS00668.1"/>
    </source>
</evidence>
<keyword evidence="2" id="KW-1185">Reference proteome</keyword>
<gene>
    <name evidence="1" type="ORF">FYJ50_00805</name>
</gene>
<dbReference type="SUPFAM" id="SSF55315">
    <property type="entry name" value="L30e-like"/>
    <property type="match status" value="1"/>
</dbReference>
<dbReference type="EMBL" id="VUMM01000001">
    <property type="protein sequence ID" value="MSS00668.1"/>
    <property type="molecule type" value="Genomic_DNA"/>
</dbReference>
<dbReference type="InterPro" id="IPR029064">
    <property type="entry name" value="Ribosomal_eL30-like_sf"/>
</dbReference>
<dbReference type="Gene3D" id="3.30.1330.30">
    <property type="match status" value="1"/>
</dbReference>
<dbReference type="AlphaFoldDB" id="A0A7X2N284"/>
<comment type="caution">
    <text evidence="1">The sequence shown here is derived from an EMBL/GenBank/DDBJ whole genome shotgun (WGS) entry which is preliminary data.</text>
</comment>
<protein>
    <submittedName>
        <fullName evidence="1">50S ribosomal protein L7ae</fullName>
    </submittedName>
</protein>
<dbReference type="Proteomes" id="UP000470082">
    <property type="component" value="Unassembled WGS sequence"/>
</dbReference>
<keyword evidence="1" id="KW-0689">Ribosomal protein</keyword>
<reference evidence="1 2" key="1">
    <citation type="submission" date="2019-08" db="EMBL/GenBank/DDBJ databases">
        <title>In-depth cultivation of the pig gut microbiome towards novel bacterial diversity and tailored functional studies.</title>
        <authorList>
            <person name="Wylensek D."/>
            <person name="Hitch T.C.A."/>
            <person name="Clavel T."/>
        </authorList>
    </citation>
    <scope>NUCLEOTIDE SEQUENCE [LARGE SCALE GENOMIC DNA]</scope>
    <source>
        <strain evidence="1 2">LKV-178-WT-2G</strain>
    </source>
</reference>
<name>A0A7X2N284_9FIRM</name>